<proteinExistence type="predicted"/>
<evidence type="ECO:0000313" key="2">
    <source>
        <dbReference type="Proteomes" id="UP001162162"/>
    </source>
</evidence>
<sequence length="68" mass="7588">MYPEIDLLILAATQTDTLDIELNQANLSVYPTNDFLASLISDSCDVDSLGLFDETIVHILDTIFKVIR</sequence>
<dbReference type="AlphaFoldDB" id="A0AAV8YNN5"/>
<comment type="caution">
    <text evidence="1">The sequence shown here is derived from an EMBL/GenBank/DDBJ whole genome shotgun (WGS) entry which is preliminary data.</text>
</comment>
<reference evidence="1" key="1">
    <citation type="journal article" date="2023" name="Insect Mol. Biol.">
        <title>Genome sequencing provides insights into the evolution of gene families encoding plant cell wall-degrading enzymes in longhorned beetles.</title>
        <authorList>
            <person name="Shin N.R."/>
            <person name="Okamura Y."/>
            <person name="Kirsch R."/>
            <person name="Pauchet Y."/>
        </authorList>
    </citation>
    <scope>NUCLEOTIDE SEQUENCE</scope>
    <source>
        <strain evidence="1">AMC_N1</strain>
    </source>
</reference>
<protein>
    <submittedName>
        <fullName evidence="1">Uncharacterized protein</fullName>
    </submittedName>
</protein>
<gene>
    <name evidence="1" type="ORF">NQ318_003324</name>
</gene>
<accession>A0AAV8YNN5</accession>
<dbReference type="EMBL" id="JAPWTK010000068">
    <property type="protein sequence ID" value="KAJ8952528.1"/>
    <property type="molecule type" value="Genomic_DNA"/>
</dbReference>
<keyword evidence="2" id="KW-1185">Reference proteome</keyword>
<dbReference type="Proteomes" id="UP001162162">
    <property type="component" value="Unassembled WGS sequence"/>
</dbReference>
<name>A0AAV8YNN5_9CUCU</name>
<evidence type="ECO:0000313" key="1">
    <source>
        <dbReference type="EMBL" id="KAJ8952528.1"/>
    </source>
</evidence>
<organism evidence="1 2">
    <name type="scientific">Aromia moschata</name>
    <dbReference type="NCBI Taxonomy" id="1265417"/>
    <lineage>
        <taxon>Eukaryota</taxon>
        <taxon>Metazoa</taxon>
        <taxon>Ecdysozoa</taxon>
        <taxon>Arthropoda</taxon>
        <taxon>Hexapoda</taxon>
        <taxon>Insecta</taxon>
        <taxon>Pterygota</taxon>
        <taxon>Neoptera</taxon>
        <taxon>Endopterygota</taxon>
        <taxon>Coleoptera</taxon>
        <taxon>Polyphaga</taxon>
        <taxon>Cucujiformia</taxon>
        <taxon>Chrysomeloidea</taxon>
        <taxon>Cerambycidae</taxon>
        <taxon>Cerambycinae</taxon>
        <taxon>Callichromatini</taxon>
        <taxon>Aromia</taxon>
    </lineage>
</organism>